<name>A0A0A5FX72_9BACI</name>
<protein>
    <recommendedName>
        <fullName evidence="3">Enoyl-CoA hydratase</fullName>
    </recommendedName>
</protein>
<dbReference type="eggNOG" id="COG1024">
    <property type="taxonomic scope" value="Bacteria"/>
</dbReference>
<dbReference type="GO" id="GO:0003824">
    <property type="term" value="F:catalytic activity"/>
    <property type="evidence" value="ECO:0007669"/>
    <property type="project" value="UniProtKB-ARBA"/>
</dbReference>
<keyword evidence="2" id="KW-1185">Reference proteome</keyword>
<dbReference type="OrthoDB" id="9775794at2"/>
<dbReference type="Pfam" id="PF00378">
    <property type="entry name" value="ECH_1"/>
    <property type="match status" value="1"/>
</dbReference>
<dbReference type="InterPro" id="IPR001753">
    <property type="entry name" value="Enoyl-CoA_hydra/iso"/>
</dbReference>
<gene>
    <name evidence="1" type="ORF">N783_04395</name>
</gene>
<proteinExistence type="predicted"/>
<evidence type="ECO:0000313" key="1">
    <source>
        <dbReference type="EMBL" id="KGX83340.1"/>
    </source>
</evidence>
<evidence type="ECO:0000313" key="2">
    <source>
        <dbReference type="Proteomes" id="UP000030403"/>
    </source>
</evidence>
<sequence length="252" mass="28722">MSEFINYSVREDQIAILTLNRPQQRNAISFQMIQELQEALEKAKNADLKCLVITGAGDQAFCSGGDLEDFHSDLSTEEAFKALYQMKEVLYEIARFPMPTYAFLNGHAMGGGCELATACDFRYANDQASFGFIQGTLGIAPGWGGGTLLYQRIDPLRAYEMLVHSKRYNTEQLQELGWLQGTYDHHNFEPELNRILSPILEKSTDQLKGFKDQYKKRHMPIYVSAEMDEEVRQCANLWGNDKHTNAVQQFLK</sequence>
<dbReference type="Proteomes" id="UP000030403">
    <property type="component" value="Unassembled WGS sequence"/>
</dbReference>
<accession>A0A0A5FX72</accession>
<organism evidence="1 2">
    <name type="scientific">Pontibacillus marinus BH030004 = DSM 16465</name>
    <dbReference type="NCBI Taxonomy" id="1385511"/>
    <lineage>
        <taxon>Bacteria</taxon>
        <taxon>Bacillati</taxon>
        <taxon>Bacillota</taxon>
        <taxon>Bacilli</taxon>
        <taxon>Bacillales</taxon>
        <taxon>Bacillaceae</taxon>
        <taxon>Pontibacillus</taxon>
    </lineage>
</organism>
<dbReference type="SUPFAM" id="SSF52096">
    <property type="entry name" value="ClpP/crotonase"/>
    <property type="match status" value="1"/>
</dbReference>
<reference evidence="1 2" key="1">
    <citation type="submission" date="2013-08" db="EMBL/GenBank/DDBJ databases">
        <authorList>
            <person name="Huang J."/>
            <person name="Wang G."/>
        </authorList>
    </citation>
    <scope>NUCLEOTIDE SEQUENCE [LARGE SCALE GENOMIC DNA]</scope>
    <source>
        <strain evidence="1 2">BH030004</strain>
    </source>
</reference>
<dbReference type="PANTHER" id="PTHR11941">
    <property type="entry name" value="ENOYL-COA HYDRATASE-RELATED"/>
    <property type="match status" value="1"/>
</dbReference>
<evidence type="ECO:0008006" key="3">
    <source>
        <dbReference type="Google" id="ProtNLM"/>
    </source>
</evidence>
<dbReference type="RefSeq" id="WP_027448181.1">
    <property type="nucleotide sequence ID" value="NZ_AVPF01000118.1"/>
</dbReference>
<dbReference type="STRING" id="1385511.GCA_000425225_00932"/>
<dbReference type="EMBL" id="AVPF01000118">
    <property type="protein sequence ID" value="KGX83340.1"/>
    <property type="molecule type" value="Genomic_DNA"/>
</dbReference>
<dbReference type="GO" id="GO:0006635">
    <property type="term" value="P:fatty acid beta-oxidation"/>
    <property type="evidence" value="ECO:0007669"/>
    <property type="project" value="TreeGrafter"/>
</dbReference>
<comment type="caution">
    <text evidence="1">The sequence shown here is derived from an EMBL/GenBank/DDBJ whole genome shotgun (WGS) entry which is preliminary data.</text>
</comment>
<dbReference type="AlphaFoldDB" id="A0A0A5FX72"/>
<dbReference type="PANTHER" id="PTHR11941:SF54">
    <property type="entry name" value="ENOYL-COA HYDRATASE, MITOCHONDRIAL"/>
    <property type="match status" value="1"/>
</dbReference>
<dbReference type="InterPro" id="IPR029045">
    <property type="entry name" value="ClpP/crotonase-like_dom_sf"/>
</dbReference>
<dbReference type="Gene3D" id="3.90.226.10">
    <property type="entry name" value="2-enoyl-CoA Hydratase, Chain A, domain 1"/>
    <property type="match status" value="1"/>
</dbReference>
<dbReference type="CDD" id="cd06558">
    <property type="entry name" value="crotonase-like"/>
    <property type="match status" value="1"/>
</dbReference>